<organism evidence="2 3">
    <name type="scientific">Paractinoplanes rhizophilus</name>
    <dbReference type="NCBI Taxonomy" id="1416877"/>
    <lineage>
        <taxon>Bacteria</taxon>
        <taxon>Bacillati</taxon>
        <taxon>Actinomycetota</taxon>
        <taxon>Actinomycetes</taxon>
        <taxon>Micromonosporales</taxon>
        <taxon>Micromonosporaceae</taxon>
        <taxon>Paractinoplanes</taxon>
    </lineage>
</organism>
<evidence type="ECO:0008006" key="4">
    <source>
        <dbReference type="Google" id="ProtNLM"/>
    </source>
</evidence>
<dbReference type="RefSeq" id="WP_378964248.1">
    <property type="nucleotide sequence ID" value="NZ_JBHTBJ010000001.1"/>
</dbReference>
<sequence>MPDRPDDLIAELRALGDHLDVPEPADQRAAVRARLASARPPSRRHRWRLWLISALVAAVGATGAIAPARAAVLELLRVAGIEVRTTAKPTAVPAGPSPLPSQRVAALDEARRLAKFPVRLPAALGTPEQVTMADQDGTGAPRVVTVSYRAGKVRFDQFDGTLSIAFLKQSPNAQWVEIAAYTGIWVPGPHPVTYVDRAGIERTATARLAGPTLIWQGGTVTYRLEGLATKEEAVTAALSVK</sequence>
<evidence type="ECO:0000313" key="3">
    <source>
        <dbReference type="Proteomes" id="UP001596548"/>
    </source>
</evidence>
<comment type="caution">
    <text evidence="2">The sequence shown here is derived from an EMBL/GenBank/DDBJ whole genome shotgun (WGS) entry which is preliminary data.</text>
</comment>
<proteinExistence type="predicted"/>
<gene>
    <name evidence="2" type="ORF">ACFQS1_02445</name>
</gene>
<dbReference type="EMBL" id="JBHTBJ010000001">
    <property type="protein sequence ID" value="MFC7272827.1"/>
    <property type="molecule type" value="Genomic_DNA"/>
</dbReference>
<accession>A0ABW2HIL0</accession>
<reference evidence="3" key="1">
    <citation type="journal article" date="2019" name="Int. J. Syst. Evol. Microbiol.">
        <title>The Global Catalogue of Microorganisms (GCM) 10K type strain sequencing project: providing services to taxonomists for standard genome sequencing and annotation.</title>
        <authorList>
            <consortium name="The Broad Institute Genomics Platform"/>
            <consortium name="The Broad Institute Genome Sequencing Center for Infectious Disease"/>
            <person name="Wu L."/>
            <person name="Ma J."/>
        </authorList>
    </citation>
    <scope>NUCLEOTIDE SEQUENCE [LARGE SCALE GENOMIC DNA]</scope>
    <source>
        <strain evidence="3">XZYJT-10</strain>
    </source>
</reference>
<name>A0ABW2HIL0_9ACTN</name>
<protein>
    <recommendedName>
        <fullName evidence="4">DUF4367 domain-containing protein</fullName>
    </recommendedName>
</protein>
<feature type="transmembrane region" description="Helical" evidence="1">
    <location>
        <begin position="49"/>
        <end position="68"/>
    </location>
</feature>
<dbReference type="Proteomes" id="UP001596548">
    <property type="component" value="Unassembled WGS sequence"/>
</dbReference>
<keyword evidence="3" id="KW-1185">Reference proteome</keyword>
<evidence type="ECO:0000313" key="2">
    <source>
        <dbReference type="EMBL" id="MFC7272827.1"/>
    </source>
</evidence>
<evidence type="ECO:0000256" key="1">
    <source>
        <dbReference type="SAM" id="Phobius"/>
    </source>
</evidence>
<keyword evidence="1" id="KW-1133">Transmembrane helix</keyword>
<keyword evidence="1" id="KW-0812">Transmembrane</keyword>
<keyword evidence="1" id="KW-0472">Membrane</keyword>